<dbReference type="GO" id="GO:0015421">
    <property type="term" value="F:ABC-type oligopeptide transporter activity"/>
    <property type="evidence" value="ECO:0007669"/>
    <property type="project" value="TreeGrafter"/>
</dbReference>
<proteinExistence type="predicted"/>
<dbReference type="Gene3D" id="1.20.1560.10">
    <property type="entry name" value="ABC transporter type 1, transmembrane domain"/>
    <property type="match status" value="1"/>
</dbReference>
<comment type="subcellular location">
    <subcellularLocation>
        <location evidence="1">Cell membrane</location>
        <topology evidence="1">Multi-pass membrane protein</topology>
    </subcellularLocation>
</comment>
<dbReference type="Proteomes" id="UP000198949">
    <property type="component" value="Unassembled WGS sequence"/>
</dbReference>
<feature type="transmembrane region" description="Helical" evidence="10">
    <location>
        <begin position="183"/>
        <end position="209"/>
    </location>
</feature>
<keyword evidence="14" id="KW-1185">Reference proteome</keyword>
<protein>
    <submittedName>
        <fullName evidence="13">ATP-binding cassette, subfamily B</fullName>
    </submittedName>
</protein>
<name>A0A1G6X7V9_9ACTN</name>
<feature type="transmembrane region" description="Helical" evidence="10">
    <location>
        <begin position="75"/>
        <end position="92"/>
    </location>
</feature>
<feature type="transmembrane region" description="Helical" evidence="10">
    <location>
        <begin position="332"/>
        <end position="356"/>
    </location>
</feature>
<dbReference type="GO" id="GO:0016887">
    <property type="term" value="F:ATP hydrolysis activity"/>
    <property type="evidence" value="ECO:0007669"/>
    <property type="project" value="InterPro"/>
</dbReference>
<accession>A0A1G6X7V9</accession>
<evidence type="ECO:0000256" key="1">
    <source>
        <dbReference type="ARBA" id="ARBA00004651"/>
    </source>
</evidence>
<evidence type="ECO:0000256" key="3">
    <source>
        <dbReference type="ARBA" id="ARBA00022475"/>
    </source>
</evidence>
<evidence type="ECO:0000259" key="12">
    <source>
        <dbReference type="PROSITE" id="PS50929"/>
    </source>
</evidence>
<evidence type="ECO:0000256" key="7">
    <source>
        <dbReference type="ARBA" id="ARBA00022989"/>
    </source>
</evidence>
<dbReference type="FunFam" id="3.40.50.300:FF:000854">
    <property type="entry name" value="Multidrug ABC transporter ATP-binding protein"/>
    <property type="match status" value="1"/>
</dbReference>
<evidence type="ECO:0000259" key="11">
    <source>
        <dbReference type="PROSITE" id="PS50893"/>
    </source>
</evidence>
<dbReference type="InterPro" id="IPR003593">
    <property type="entry name" value="AAA+_ATPase"/>
</dbReference>
<dbReference type="PROSITE" id="PS50893">
    <property type="entry name" value="ABC_TRANSPORTER_2"/>
    <property type="match status" value="1"/>
</dbReference>
<feature type="domain" description="ABC transmembrane type-1" evidence="12">
    <location>
        <begin position="76"/>
        <end position="358"/>
    </location>
</feature>
<feature type="transmembrane region" description="Helical" evidence="10">
    <location>
        <begin position="215"/>
        <end position="234"/>
    </location>
</feature>
<evidence type="ECO:0000313" key="14">
    <source>
        <dbReference type="Proteomes" id="UP000198949"/>
    </source>
</evidence>
<evidence type="ECO:0000256" key="2">
    <source>
        <dbReference type="ARBA" id="ARBA00022448"/>
    </source>
</evidence>
<organism evidence="13 14">
    <name type="scientific">Glycomyces harbinensis</name>
    <dbReference type="NCBI Taxonomy" id="58114"/>
    <lineage>
        <taxon>Bacteria</taxon>
        <taxon>Bacillati</taxon>
        <taxon>Actinomycetota</taxon>
        <taxon>Actinomycetes</taxon>
        <taxon>Glycomycetales</taxon>
        <taxon>Glycomycetaceae</taxon>
        <taxon>Glycomyces</taxon>
    </lineage>
</organism>
<evidence type="ECO:0000256" key="10">
    <source>
        <dbReference type="SAM" id="Phobius"/>
    </source>
</evidence>
<keyword evidence="6 13" id="KW-0067">ATP-binding</keyword>
<dbReference type="GO" id="GO:0005886">
    <property type="term" value="C:plasma membrane"/>
    <property type="evidence" value="ECO:0007669"/>
    <property type="project" value="UniProtKB-SubCell"/>
</dbReference>
<evidence type="ECO:0000256" key="5">
    <source>
        <dbReference type="ARBA" id="ARBA00022741"/>
    </source>
</evidence>
<evidence type="ECO:0000256" key="8">
    <source>
        <dbReference type="ARBA" id="ARBA00023136"/>
    </source>
</evidence>
<dbReference type="Gene3D" id="3.40.50.300">
    <property type="entry name" value="P-loop containing nucleotide triphosphate hydrolases"/>
    <property type="match status" value="1"/>
</dbReference>
<dbReference type="GO" id="GO:0005524">
    <property type="term" value="F:ATP binding"/>
    <property type="evidence" value="ECO:0007669"/>
    <property type="project" value="UniProtKB-KW"/>
</dbReference>
<dbReference type="Pfam" id="PF00005">
    <property type="entry name" value="ABC_tran"/>
    <property type="match status" value="1"/>
</dbReference>
<evidence type="ECO:0000313" key="13">
    <source>
        <dbReference type="EMBL" id="SDD74208.1"/>
    </source>
</evidence>
<dbReference type="SUPFAM" id="SSF90123">
    <property type="entry name" value="ABC transporter transmembrane region"/>
    <property type="match status" value="1"/>
</dbReference>
<dbReference type="InterPro" id="IPR027417">
    <property type="entry name" value="P-loop_NTPase"/>
</dbReference>
<dbReference type="InterPro" id="IPR003439">
    <property type="entry name" value="ABC_transporter-like_ATP-bd"/>
</dbReference>
<feature type="transmembrane region" description="Helical" evidence="10">
    <location>
        <begin position="297"/>
        <end position="320"/>
    </location>
</feature>
<reference evidence="14" key="1">
    <citation type="submission" date="2016-10" db="EMBL/GenBank/DDBJ databases">
        <authorList>
            <person name="Varghese N."/>
            <person name="Submissions S."/>
        </authorList>
    </citation>
    <scope>NUCLEOTIDE SEQUENCE [LARGE SCALE GENOMIC DNA]</scope>
    <source>
        <strain evidence="14">CGMCC 4.3516</strain>
    </source>
</reference>
<keyword evidence="2" id="KW-0813">Transport</keyword>
<dbReference type="EMBL" id="FNAD01000007">
    <property type="protein sequence ID" value="SDD74208.1"/>
    <property type="molecule type" value="Genomic_DNA"/>
</dbReference>
<feature type="region of interest" description="Disordered" evidence="9">
    <location>
        <begin position="1"/>
        <end position="56"/>
    </location>
</feature>
<keyword evidence="8 10" id="KW-0472">Membrane</keyword>
<evidence type="ECO:0000256" key="4">
    <source>
        <dbReference type="ARBA" id="ARBA00022692"/>
    </source>
</evidence>
<dbReference type="CDD" id="cd18548">
    <property type="entry name" value="ABC_6TM_Tm287_like"/>
    <property type="match status" value="1"/>
</dbReference>
<dbReference type="InterPro" id="IPR039421">
    <property type="entry name" value="Type_1_exporter"/>
</dbReference>
<dbReference type="InterPro" id="IPR036640">
    <property type="entry name" value="ABC1_TM_sf"/>
</dbReference>
<sequence>MLVRMTGKPPSPVTPPDRFGAPTSPQTGGRSAPATPTEPPTPKGAGSEADPEESSPEGHVFRLIGEYLRPHRRPLVLTVVFQIVQTMATLYVPTLNADLINNGVAQGDTDYVLRHGGFMLAVTLVQITAAGLAVYFGAKAAMAVGRDLRADLFAQVQRFSAAEMDRFGAPSLITRTTNDVTQIVTMLVMALTMLLTAPIAAVGGLALALSLDVPMAGVLLAAMPVVAVVIYGIVRAMIPASRIMQRCIDGINQVMREHITGIRVIRAFVRDDHEQRRFSDANAELTDASLRVGRVQAFFGATAMVFGNITAIAIVWIGAGRIADGTLQIGDLIAFLTYAGQILGAVMMSMGVFMMLPRAKVAAGRIREVLDTEPGIANPAEPVTELVGLGELDVKGVTFRYAGAEEAVLRDVDLVARPGQTTAVIGSTGSGKTTLLHLIPRLFDVDAGAIRVDGVDLRDMDRALIARTIGLVPQRAYLFSGTVGSNLRYGDPDASDEDLWHALEVAQAADFVHAMADGLDTVIGQGGTTVSGGQRQRLAIARTLVARPKVYLFDDSFSALDTATDAALRAALATEIADAAQVIVAQRVSTIRDADRIVVLDAGRVVGTGTHEELLATNPVYHEIVTSQLTLQEAL</sequence>
<dbReference type="PANTHER" id="PTHR43394:SF1">
    <property type="entry name" value="ATP-BINDING CASSETTE SUB-FAMILY B MEMBER 10, MITOCHONDRIAL"/>
    <property type="match status" value="1"/>
</dbReference>
<dbReference type="SUPFAM" id="SSF52540">
    <property type="entry name" value="P-loop containing nucleoside triphosphate hydrolases"/>
    <property type="match status" value="1"/>
</dbReference>
<keyword evidence="3" id="KW-1003">Cell membrane</keyword>
<dbReference type="STRING" id="58114.SAMN05216270_10719"/>
<keyword evidence="7 10" id="KW-1133">Transmembrane helix</keyword>
<dbReference type="InterPro" id="IPR011527">
    <property type="entry name" value="ABC1_TM_dom"/>
</dbReference>
<dbReference type="PANTHER" id="PTHR43394">
    <property type="entry name" value="ATP-DEPENDENT PERMEASE MDL1, MITOCHONDRIAL"/>
    <property type="match status" value="1"/>
</dbReference>
<dbReference type="PROSITE" id="PS00211">
    <property type="entry name" value="ABC_TRANSPORTER_1"/>
    <property type="match status" value="1"/>
</dbReference>
<evidence type="ECO:0000256" key="9">
    <source>
        <dbReference type="SAM" id="MobiDB-lite"/>
    </source>
</evidence>
<dbReference type="InterPro" id="IPR017871">
    <property type="entry name" value="ABC_transporter-like_CS"/>
</dbReference>
<feature type="transmembrane region" description="Helical" evidence="10">
    <location>
        <begin position="112"/>
        <end position="136"/>
    </location>
</feature>
<feature type="domain" description="ABC transporter" evidence="11">
    <location>
        <begin position="392"/>
        <end position="627"/>
    </location>
</feature>
<keyword evidence="4 10" id="KW-0812">Transmembrane</keyword>
<evidence type="ECO:0000256" key="6">
    <source>
        <dbReference type="ARBA" id="ARBA00022840"/>
    </source>
</evidence>
<dbReference type="AlphaFoldDB" id="A0A1G6X7V9"/>
<dbReference type="SMART" id="SM00382">
    <property type="entry name" value="AAA"/>
    <property type="match status" value="1"/>
</dbReference>
<dbReference type="PROSITE" id="PS50929">
    <property type="entry name" value="ABC_TM1F"/>
    <property type="match status" value="1"/>
</dbReference>
<gene>
    <name evidence="13" type="ORF">SAMN05216270_10719</name>
</gene>
<dbReference type="Pfam" id="PF00664">
    <property type="entry name" value="ABC_membrane"/>
    <property type="match status" value="1"/>
</dbReference>
<keyword evidence="5" id="KW-0547">Nucleotide-binding</keyword>